<evidence type="ECO:0000313" key="4">
    <source>
        <dbReference type="Proteomes" id="UP000266841"/>
    </source>
</evidence>
<dbReference type="GO" id="GO:0005992">
    <property type="term" value="P:trehalose biosynthetic process"/>
    <property type="evidence" value="ECO:0007669"/>
    <property type="project" value="InterPro"/>
</dbReference>
<keyword evidence="4" id="KW-1185">Reference proteome</keyword>
<dbReference type="PANTHER" id="PTHR10788">
    <property type="entry name" value="TREHALOSE-6-PHOSPHATE SYNTHASE"/>
    <property type="match status" value="1"/>
</dbReference>
<dbReference type="NCBIfam" id="TIGR00685">
    <property type="entry name" value="T6PP"/>
    <property type="match status" value="1"/>
</dbReference>
<organism evidence="3 4">
    <name type="scientific">Thalassiosira oceanica</name>
    <name type="common">Marine diatom</name>
    <dbReference type="NCBI Taxonomy" id="159749"/>
    <lineage>
        <taxon>Eukaryota</taxon>
        <taxon>Sar</taxon>
        <taxon>Stramenopiles</taxon>
        <taxon>Ochrophyta</taxon>
        <taxon>Bacillariophyta</taxon>
        <taxon>Coscinodiscophyceae</taxon>
        <taxon>Thalassiosirophycidae</taxon>
        <taxon>Thalassiosirales</taxon>
        <taxon>Thalassiosiraceae</taxon>
        <taxon>Thalassiosira</taxon>
    </lineage>
</organism>
<proteinExistence type="inferred from homology"/>
<dbReference type="InterPro" id="IPR036412">
    <property type="entry name" value="HAD-like_sf"/>
</dbReference>
<dbReference type="PANTHER" id="PTHR10788:SF109">
    <property type="entry name" value="CBM20 DOMAIN-CONTAINING PROTEIN"/>
    <property type="match status" value="1"/>
</dbReference>
<dbReference type="GO" id="GO:0005829">
    <property type="term" value="C:cytosol"/>
    <property type="evidence" value="ECO:0007669"/>
    <property type="project" value="TreeGrafter"/>
</dbReference>
<comment type="caution">
    <text evidence="3">The sequence shown here is derived from an EMBL/GenBank/DDBJ whole genome shotgun (WGS) entry which is preliminary data.</text>
</comment>
<comment type="similarity">
    <text evidence="1">In the N-terminal section; belongs to the glycosyltransferase 20 family.</text>
</comment>
<dbReference type="SUPFAM" id="SSF56784">
    <property type="entry name" value="HAD-like"/>
    <property type="match status" value="1"/>
</dbReference>
<dbReference type="Gene3D" id="3.40.50.2000">
    <property type="entry name" value="Glycogen Phosphorylase B"/>
    <property type="match status" value="2"/>
</dbReference>
<dbReference type="Pfam" id="PF02358">
    <property type="entry name" value="Trehalose_PPase"/>
    <property type="match status" value="1"/>
</dbReference>
<comment type="similarity">
    <text evidence="2">In the C-terminal section; belongs to the trehalose phosphatase family.</text>
</comment>
<dbReference type="Proteomes" id="UP000266841">
    <property type="component" value="Unassembled WGS sequence"/>
</dbReference>
<dbReference type="InterPro" id="IPR003337">
    <property type="entry name" value="Trehalose_PPase"/>
</dbReference>
<dbReference type="eggNOG" id="KOG1050">
    <property type="taxonomic scope" value="Eukaryota"/>
</dbReference>
<dbReference type="FunFam" id="3.40.50.1000:FF:000052">
    <property type="entry name" value="Alpha,alpha-trehalose-phosphate synthase [UDP-forming] 6"/>
    <property type="match status" value="1"/>
</dbReference>
<evidence type="ECO:0000256" key="2">
    <source>
        <dbReference type="ARBA" id="ARBA00006330"/>
    </source>
</evidence>
<dbReference type="AlphaFoldDB" id="K0RIH5"/>
<dbReference type="OMA" id="MDMEIGR"/>
<sequence length="1224" mass="135977">MTPSHCHQSQSSGRVVKIHLACRASIPIGSHLRVTGAHIWDPTETGSPDDPSNAAAVASQIGQSAYDRGKLGLGGMVVNEDEAAQTGDGLNGSVLERQALHGGIHDDRSLWHASSIEMVTSPKTYPLWRTRRPVIVTLTDPRDGMDMKKVIQHQYRYLVATPGSENDGPHGLIAFEYLQETDPFSMKKISSSGVELNAMTSGNDGTEFPVTLWENPPAFNDSFGAQPVNSEATTSVQGSEKPKGILSNLCYRTLEIDTLNGNVIKPPGTNEFTEDGVLVDNWNRADDASFQAYAEREKVRIESLADSAASTPNNPDTVTPVATRRRIYFVCYHLPVSVSKNARGEWKVAWSESLLANIVDSNLVGYTPHWVGTVMTDGHILDDLDRDELKMILASMDCTVIYFETSIRDKHYQGFCKQVLWEVFHYVDLVDIHNNAFGFDLDVANDPEKSTGTIHDLRSLWDQVGTEVTPLKSLFRRLINFKSQQSQVGEWWAAYNTVNQTFANIVGKMASRNDVIWVNDYHLALLPSLLLSEETRTEVKPTQKIFYLHIPFPSSRIFLEMECGVSILRSMLSADLIAFHGFSDARHFQSCAKRALGLTERRFAGGLIGLTYRKRHVAITMNHVPIEADALDGALEQESTIEFERSLRSKHKERKIICGINAAQYLSGLTLKLLTYEKFLSDAPAWRDKVVLVQRCIAKGDRCLDEKMTLREVRVVVDRIMKRFGHEVIDFEEVSSVPIEKRLAMWKVSDCFFSTEIRGGLSLWPMEYVYVNGSKECPGVLIVSEFTAACSILNGALRISPHDLNQTLKTLDRALNMPIDERQGRSLRDIEWVSSSSAASWIQNVIRDLKDSSPDEEAPDDKATLPSKAMAVSEFLKTQRDERFTRLNPSSVLSAYKSTSKRVIVLDFNGTIVIKEAVDSFLKRSQVGSAGDGPPQAAYAALEKLCLDDNNTVFVISGDMRQAIESSLGNIKGMGLASSNGSCFSPPTKQAARSWLALDIASNWEEVKKKAIQIMSKFTALTNGSHIKLAHSSIGWSYFDCDPEWGSLQAKHLVLELEDQLARFDVRFVNLKGIVEVMPREFNKGVIVTKILRDAASRNNGVDFVLCMGDDISDEKMFTSVMSYVSERGDDYNNVTPSPPVIQLSQGFLPASQPLLTEAPLLEAVSDDPMFAFTVAVGKKPSHASQYVDKAEDVADLLVKLAAGSLDEEFVVEKVDKQQQMHFA</sequence>
<dbReference type="Pfam" id="PF00982">
    <property type="entry name" value="Glyco_transf_20"/>
    <property type="match status" value="1"/>
</dbReference>
<dbReference type="Gene3D" id="3.30.70.1020">
    <property type="entry name" value="Trehalose-6-phosphate phosphatase related protein, domain 2"/>
    <property type="match status" value="1"/>
</dbReference>
<dbReference type="EMBL" id="AGNL01047741">
    <property type="protein sequence ID" value="EJK46467.1"/>
    <property type="molecule type" value="Genomic_DNA"/>
</dbReference>
<dbReference type="InterPro" id="IPR001830">
    <property type="entry name" value="Glyco_trans_20"/>
</dbReference>
<dbReference type="InterPro" id="IPR023214">
    <property type="entry name" value="HAD_sf"/>
</dbReference>
<protein>
    <submittedName>
        <fullName evidence="3">Uncharacterized protein</fullName>
    </submittedName>
</protein>
<dbReference type="OrthoDB" id="755951at2759"/>
<gene>
    <name evidence="3" type="ORF">THAOC_34861</name>
</gene>
<reference evidence="3 4" key="1">
    <citation type="journal article" date="2012" name="Genome Biol.">
        <title>Genome and low-iron response of an oceanic diatom adapted to chronic iron limitation.</title>
        <authorList>
            <person name="Lommer M."/>
            <person name="Specht M."/>
            <person name="Roy A.S."/>
            <person name="Kraemer L."/>
            <person name="Andreson R."/>
            <person name="Gutowska M.A."/>
            <person name="Wolf J."/>
            <person name="Bergner S.V."/>
            <person name="Schilhabel M.B."/>
            <person name="Klostermeier U.C."/>
            <person name="Beiko R.G."/>
            <person name="Rosenstiel P."/>
            <person name="Hippler M."/>
            <person name="Laroche J."/>
        </authorList>
    </citation>
    <scope>NUCLEOTIDE SEQUENCE [LARGE SCALE GENOMIC DNA]</scope>
    <source>
        <strain evidence="3 4">CCMP1005</strain>
    </source>
</reference>
<dbReference type="GO" id="GO:0004805">
    <property type="term" value="F:trehalose-phosphatase activity"/>
    <property type="evidence" value="ECO:0007669"/>
    <property type="project" value="TreeGrafter"/>
</dbReference>
<accession>K0RIH5</accession>
<dbReference type="Gene3D" id="3.40.50.1000">
    <property type="entry name" value="HAD superfamily/HAD-like"/>
    <property type="match status" value="1"/>
</dbReference>
<evidence type="ECO:0000313" key="3">
    <source>
        <dbReference type="EMBL" id="EJK46467.1"/>
    </source>
</evidence>
<dbReference type="SUPFAM" id="SSF53756">
    <property type="entry name" value="UDP-Glycosyltransferase/glycogen phosphorylase"/>
    <property type="match status" value="2"/>
</dbReference>
<name>K0RIH5_THAOC</name>
<evidence type="ECO:0000256" key="1">
    <source>
        <dbReference type="ARBA" id="ARBA00005409"/>
    </source>
</evidence>